<dbReference type="GO" id="GO:0008483">
    <property type="term" value="F:transaminase activity"/>
    <property type="evidence" value="ECO:0007669"/>
    <property type="project" value="UniProtKB-KW"/>
</dbReference>
<evidence type="ECO:0000313" key="3">
    <source>
        <dbReference type="Proteomes" id="UP001523216"/>
    </source>
</evidence>
<dbReference type="Gene3D" id="3.40.640.10">
    <property type="entry name" value="Type I PLP-dependent aspartate aminotransferase-like (Major domain)"/>
    <property type="match status" value="1"/>
</dbReference>
<dbReference type="RefSeq" id="WP_251796380.1">
    <property type="nucleotide sequence ID" value="NZ_JAMQOL010000003.1"/>
</dbReference>
<reference evidence="2 3" key="1">
    <citation type="submission" date="2022-06" db="EMBL/GenBank/DDBJ databases">
        <title>Actinoplanes abujensis sp. nov., isolated from Nigerian arid soil.</title>
        <authorList>
            <person name="Ding P."/>
        </authorList>
    </citation>
    <scope>NUCLEOTIDE SEQUENCE [LARGE SCALE GENOMIC DNA]</scope>
    <source>
        <strain evidence="3">TRM88002</strain>
    </source>
</reference>
<protein>
    <submittedName>
        <fullName evidence="2">Aminotransferase class I/II-fold pyridoxal phosphate-dependent enzyme</fullName>
    </submittedName>
</protein>
<keyword evidence="3" id="KW-1185">Reference proteome</keyword>
<dbReference type="Pfam" id="PF00155">
    <property type="entry name" value="Aminotran_1_2"/>
    <property type="match status" value="1"/>
</dbReference>
<dbReference type="EMBL" id="JAMQOL010000003">
    <property type="protein sequence ID" value="MCM4076474.1"/>
    <property type="molecule type" value="Genomic_DNA"/>
</dbReference>
<dbReference type="CDD" id="cd00609">
    <property type="entry name" value="AAT_like"/>
    <property type="match status" value="1"/>
</dbReference>
<feature type="domain" description="Aminotransferase class I/classII large" evidence="1">
    <location>
        <begin position="53"/>
        <end position="363"/>
    </location>
</feature>
<proteinExistence type="predicted"/>
<organism evidence="2 3">
    <name type="scientific">Paractinoplanes hotanensis</name>
    <dbReference type="NCBI Taxonomy" id="2906497"/>
    <lineage>
        <taxon>Bacteria</taxon>
        <taxon>Bacillati</taxon>
        <taxon>Actinomycetota</taxon>
        <taxon>Actinomycetes</taxon>
        <taxon>Micromonosporales</taxon>
        <taxon>Micromonosporaceae</taxon>
        <taxon>Paractinoplanes</taxon>
    </lineage>
</organism>
<keyword evidence="2" id="KW-0808">Transferase</keyword>
<evidence type="ECO:0000313" key="2">
    <source>
        <dbReference type="EMBL" id="MCM4076474.1"/>
    </source>
</evidence>
<dbReference type="Gene3D" id="3.90.1150.10">
    <property type="entry name" value="Aspartate Aminotransferase, domain 1"/>
    <property type="match status" value="1"/>
</dbReference>
<keyword evidence="2" id="KW-0032">Aminotransferase</keyword>
<comment type="caution">
    <text evidence="2">The sequence shown here is derived from an EMBL/GenBank/DDBJ whole genome shotgun (WGS) entry which is preliminary data.</text>
</comment>
<name>A0ABT0XTK5_9ACTN</name>
<gene>
    <name evidence="2" type="ORF">LXN57_02720</name>
</gene>
<evidence type="ECO:0000259" key="1">
    <source>
        <dbReference type="Pfam" id="PF00155"/>
    </source>
</evidence>
<dbReference type="InterPro" id="IPR015424">
    <property type="entry name" value="PyrdxlP-dep_Trfase"/>
</dbReference>
<sequence length="380" mass="42294">MEQFTNLTRYERVSLGLPFNLADGHARQYQDQGQIEISDRLPELYRASESVALPALEREFQRIFFALAGQDTAMTHERTLLSPSASMSTDLIATCAGYHGWSVALVQPCFDNLAAIMARRRVAMVPVREEDLTATTLHLPPADALLLTLPNNPTGFLLDPSQFRRLALHCRDTGTVLILDWTFRFFSTLSTWDQYAVLEECGVSYVCVEDTGKTWPSVDLKCSILATSADIYLKLLDVHNDVLLNVSPFVLMLLVEYLRDSGDRGLDATVRQPVLINRNRLRATLRGTILAPVTGRAPVSVEWVRINSPVLQSSDVVTWAADSGIGILPGDHFFWFDPDPGRKFVRFALARDPANFAQACERLEGVLSLIQNSEEGPVVA</sequence>
<dbReference type="Proteomes" id="UP001523216">
    <property type="component" value="Unassembled WGS sequence"/>
</dbReference>
<dbReference type="SUPFAM" id="SSF53383">
    <property type="entry name" value="PLP-dependent transferases"/>
    <property type="match status" value="1"/>
</dbReference>
<accession>A0ABT0XTK5</accession>
<dbReference type="InterPro" id="IPR015422">
    <property type="entry name" value="PyrdxlP-dep_Trfase_small"/>
</dbReference>
<dbReference type="InterPro" id="IPR015421">
    <property type="entry name" value="PyrdxlP-dep_Trfase_major"/>
</dbReference>
<dbReference type="InterPro" id="IPR004839">
    <property type="entry name" value="Aminotransferase_I/II_large"/>
</dbReference>